<accession>A0A840D124</accession>
<protein>
    <submittedName>
        <fullName evidence="1">Uncharacterized protein</fullName>
    </submittedName>
</protein>
<proteinExistence type="predicted"/>
<reference evidence="1 2" key="1">
    <citation type="submission" date="2020-08" db="EMBL/GenBank/DDBJ databases">
        <title>Genomic Encyclopedia of Type Strains, Phase IV (KMG-IV): sequencing the most valuable type-strain genomes for metagenomic binning, comparative biology and taxonomic classification.</title>
        <authorList>
            <person name="Goeker M."/>
        </authorList>
    </citation>
    <scope>NUCLEOTIDE SEQUENCE [LARGE SCALE GENOMIC DNA]</scope>
    <source>
        <strain evidence="1 2">DSM 104969</strain>
    </source>
</reference>
<organism evidence="1 2">
    <name type="scientific">Dysgonomonas hofstadii</name>
    <dbReference type="NCBI Taxonomy" id="637886"/>
    <lineage>
        <taxon>Bacteria</taxon>
        <taxon>Pseudomonadati</taxon>
        <taxon>Bacteroidota</taxon>
        <taxon>Bacteroidia</taxon>
        <taxon>Bacteroidales</taxon>
        <taxon>Dysgonomonadaceae</taxon>
        <taxon>Dysgonomonas</taxon>
    </lineage>
</organism>
<dbReference type="Proteomes" id="UP000555103">
    <property type="component" value="Unassembled WGS sequence"/>
</dbReference>
<sequence>MMKMAGLVYSGLKILTLNYFEIANSKGRGTGENRANKVYFFIDLKSYPKLTHYLFFSKNFYFLFF</sequence>
<name>A0A840D124_9BACT</name>
<dbReference type="EMBL" id="JACIEP010000030">
    <property type="protein sequence ID" value="MBB4038332.1"/>
    <property type="molecule type" value="Genomic_DNA"/>
</dbReference>
<evidence type="ECO:0000313" key="2">
    <source>
        <dbReference type="Proteomes" id="UP000555103"/>
    </source>
</evidence>
<dbReference type="AlphaFoldDB" id="A0A840D124"/>
<keyword evidence="2" id="KW-1185">Reference proteome</keyword>
<comment type="caution">
    <text evidence="1">The sequence shown here is derived from an EMBL/GenBank/DDBJ whole genome shotgun (WGS) entry which is preliminary data.</text>
</comment>
<evidence type="ECO:0000313" key="1">
    <source>
        <dbReference type="EMBL" id="MBB4038332.1"/>
    </source>
</evidence>
<gene>
    <name evidence="1" type="ORF">GGR21_004266</name>
</gene>